<organism evidence="1 2">
    <name type="scientific">Tulasnella calospora MUT 4182</name>
    <dbReference type="NCBI Taxonomy" id="1051891"/>
    <lineage>
        <taxon>Eukaryota</taxon>
        <taxon>Fungi</taxon>
        <taxon>Dikarya</taxon>
        <taxon>Basidiomycota</taxon>
        <taxon>Agaricomycotina</taxon>
        <taxon>Agaricomycetes</taxon>
        <taxon>Cantharellales</taxon>
        <taxon>Tulasnellaceae</taxon>
        <taxon>Tulasnella</taxon>
    </lineage>
</organism>
<accession>A0A0C3QJJ1</accession>
<dbReference type="EMBL" id="KN822954">
    <property type="protein sequence ID" value="KIO32480.1"/>
    <property type="molecule type" value="Genomic_DNA"/>
</dbReference>
<evidence type="ECO:0000313" key="1">
    <source>
        <dbReference type="EMBL" id="KIO32480.1"/>
    </source>
</evidence>
<dbReference type="HOGENOM" id="CLU_2419198_0_0_1"/>
<reference evidence="1 2" key="1">
    <citation type="submission" date="2014-04" db="EMBL/GenBank/DDBJ databases">
        <authorList>
            <consortium name="DOE Joint Genome Institute"/>
            <person name="Kuo A."/>
            <person name="Girlanda M."/>
            <person name="Perotto S."/>
            <person name="Kohler A."/>
            <person name="Nagy L.G."/>
            <person name="Floudas D."/>
            <person name="Copeland A."/>
            <person name="Barry K.W."/>
            <person name="Cichocki N."/>
            <person name="Veneault-Fourrey C."/>
            <person name="LaButti K."/>
            <person name="Lindquist E.A."/>
            <person name="Lipzen A."/>
            <person name="Lundell T."/>
            <person name="Morin E."/>
            <person name="Murat C."/>
            <person name="Sun H."/>
            <person name="Tunlid A."/>
            <person name="Henrissat B."/>
            <person name="Grigoriev I.V."/>
            <person name="Hibbett D.S."/>
            <person name="Martin F."/>
            <person name="Nordberg H.P."/>
            <person name="Cantor M.N."/>
            <person name="Hua S.X."/>
        </authorList>
    </citation>
    <scope>NUCLEOTIDE SEQUENCE [LARGE SCALE GENOMIC DNA]</scope>
    <source>
        <strain evidence="1 2">MUT 4182</strain>
    </source>
</reference>
<dbReference type="Proteomes" id="UP000054248">
    <property type="component" value="Unassembled WGS sequence"/>
</dbReference>
<reference evidence="2" key="2">
    <citation type="submission" date="2015-01" db="EMBL/GenBank/DDBJ databases">
        <title>Evolutionary Origins and Diversification of the Mycorrhizal Mutualists.</title>
        <authorList>
            <consortium name="DOE Joint Genome Institute"/>
            <consortium name="Mycorrhizal Genomics Consortium"/>
            <person name="Kohler A."/>
            <person name="Kuo A."/>
            <person name="Nagy L.G."/>
            <person name="Floudas D."/>
            <person name="Copeland A."/>
            <person name="Barry K.W."/>
            <person name="Cichocki N."/>
            <person name="Veneault-Fourrey C."/>
            <person name="LaButti K."/>
            <person name="Lindquist E.A."/>
            <person name="Lipzen A."/>
            <person name="Lundell T."/>
            <person name="Morin E."/>
            <person name="Murat C."/>
            <person name="Riley R."/>
            <person name="Ohm R."/>
            <person name="Sun H."/>
            <person name="Tunlid A."/>
            <person name="Henrissat B."/>
            <person name="Grigoriev I.V."/>
            <person name="Hibbett D.S."/>
            <person name="Martin F."/>
        </authorList>
    </citation>
    <scope>NUCLEOTIDE SEQUENCE [LARGE SCALE GENOMIC DNA]</scope>
    <source>
        <strain evidence="2">MUT 4182</strain>
    </source>
</reference>
<protein>
    <recommendedName>
        <fullName evidence="3">RNase H type-1 domain-containing protein</fullName>
    </recommendedName>
</protein>
<proteinExistence type="predicted"/>
<sequence>DNLDLTGRRGKRNEVARKRDKPICLNPDVTHREDVALAMRIFAIEGTSKLEPAYRDQNTPKKEGRLVIWTDGSAENNGLADAKCGLGVWSDD</sequence>
<dbReference type="AlphaFoldDB" id="A0A0C3QJJ1"/>
<feature type="non-terminal residue" evidence="1">
    <location>
        <position position="92"/>
    </location>
</feature>
<dbReference type="OrthoDB" id="3007206at2759"/>
<evidence type="ECO:0008006" key="3">
    <source>
        <dbReference type="Google" id="ProtNLM"/>
    </source>
</evidence>
<gene>
    <name evidence="1" type="ORF">M407DRAFT_48961</name>
</gene>
<name>A0A0C3QJJ1_9AGAM</name>
<evidence type="ECO:0000313" key="2">
    <source>
        <dbReference type="Proteomes" id="UP000054248"/>
    </source>
</evidence>
<feature type="non-terminal residue" evidence="1">
    <location>
        <position position="1"/>
    </location>
</feature>
<keyword evidence="2" id="KW-1185">Reference proteome</keyword>